<dbReference type="OrthoDB" id="10267139at2759"/>
<dbReference type="STRING" id="52247.A0A4T0WUP7"/>
<organism evidence="1 2">
    <name type="scientific">Pichia inconspicua</name>
    <dbReference type="NCBI Taxonomy" id="52247"/>
    <lineage>
        <taxon>Eukaryota</taxon>
        <taxon>Fungi</taxon>
        <taxon>Dikarya</taxon>
        <taxon>Ascomycota</taxon>
        <taxon>Saccharomycotina</taxon>
        <taxon>Pichiomycetes</taxon>
        <taxon>Pichiales</taxon>
        <taxon>Pichiaceae</taxon>
        <taxon>Pichia</taxon>
    </lineage>
</organism>
<comment type="caution">
    <text evidence="1">The sequence shown here is derived from an EMBL/GenBank/DDBJ whole genome shotgun (WGS) entry which is preliminary data.</text>
</comment>
<keyword evidence="2" id="KW-1185">Reference proteome</keyword>
<evidence type="ECO:0000313" key="1">
    <source>
        <dbReference type="EMBL" id="TID13162.1"/>
    </source>
</evidence>
<proteinExistence type="predicted"/>
<protein>
    <recommendedName>
        <fullName evidence="3">Gluconeogenesis factor</fullName>
    </recommendedName>
</protein>
<evidence type="ECO:0000313" key="2">
    <source>
        <dbReference type="Proteomes" id="UP000307173"/>
    </source>
</evidence>
<dbReference type="SUPFAM" id="SSF142338">
    <property type="entry name" value="CofD-like"/>
    <property type="match status" value="1"/>
</dbReference>
<dbReference type="Proteomes" id="UP000307173">
    <property type="component" value="Unassembled WGS sequence"/>
</dbReference>
<dbReference type="PANTHER" id="PTHR31240">
    <property type="entry name" value="MATERNAL EFFECT EMBRYO ARREST 18"/>
    <property type="match status" value="1"/>
</dbReference>
<dbReference type="InterPro" id="IPR038136">
    <property type="entry name" value="CofD-like_dom_sf"/>
</dbReference>
<dbReference type="CDD" id="cd07187">
    <property type="entry name" value="YvcK_like"/>
    <property type="match status" value="1"/>
</dbReference>
<gene>
    <name evidence="1" type="ORF">CANINC_005018</name>
</gene>
<dbReference type="PANTHER" id="PTHR31240:SF0">
    <property type="entry name" value="MATERNAL EFFECT EMBRYO ARREST 18"/>
    <property type="match status" value="1"/>
</dbReference>
<evidence type="ECO:0008006" key="3">
    <source>
        <dbReference type="Google" id="ProtNLM"/>
    </source>
</evidence>
<dbReference type="Pfam" id="PF01933">
    <property type="entry name" value="CofD"/>
    <property type="match status" value="1"/>
</dbReference>
<dbReference type="EMBL" id="SELW01000681">
    <property type="protein sequence ID" value="TID13162.1"/>
    <property type="molecule type" value="Genomic_DNA"/>
</dbReference>
<sequence length="374" mass="41409">MHIVVVSGGTATNSLLQGFSKDGKNDKVTYILPVSDNGGSSSEIMRVLGGCAIGDIRSRLVRLIEDEELRNLFGHRLGCEPESAKCEWNEIVDGTHDIWCHIDRDLITVIRTFLLYVDTEIRKRNEMDFRFEVASVGNLFLTGARLFFGDFDAGMALMRKLCNIPDQFQVYGVLNTNFTHNIAAVLEDGNIIRGRSEISHPSLDIGGSQLHFDKMNDFSLGSKIKKIMYISPYGEEIRVKATEKCIDAVKSCDLLVYSIGSLYTSIVPVLLADGIGRAITTTNSTKYKVLLVNSENDRETEGMDVWDYVDALVRAVGDDSTTIKVTDVVTHIITARTDGVEKLEKVGVKVYSVTEKRLTAANVQEALDRAGVLQ</sequence>
<dbReference type="Gene3D" id="3.40.50.10680">
    <property type="entry name" value="CofD-like domains"/>
    <property type="match status" value="1"/>
</dbReference>
<accession>A0A4T0WUP7</accession>
<dbReference type="InterPro" id="IPR002882">
    <property type="entry name" value="CofD"/>
</dbReference>
<name>A0A4T0WUP7_9ASCO</name>
<dbReference type="AlphaFoldDB" id="A0A4T0WUP7"/>
<dbReference type="GO" id="GO:0043743">
    <property type="term" value="F:LPPG:FO 2-phospho-L-lactate transferase activity"/>
    <property type="evidence" value="ECO:0007669"/>
    <property type="project" value="InterPro"/>
</dbReference>
<reference evidence="1 2" key="1">
    <citation type="journal article" date="2019" name="Front. Genet.">
        <title>Whole-Genome Sequencing of the Opportunistic Yeast Pathogen Candida inconspicua Uncovers Its Hybrid Origin.</title>
        <authorList>
            <person name="Mixao V."/>
            <person name="Hansen A.P."/>
            <person name="Saus E."/>
            <person name="Boekhout T."/>
            <person name="Lass-Florl C."/>
            <person name="Gabaldon T."/>
        </authorList>
    </citation>
    <scope>NUCLEOTIDE SEQUENCE [LARGE SCALE GENOMIC DNA]</scope>
    <source>
        <strain evidence="1 2">CBS 180</strain>
    </source>
</reference>